<accession>A0ABX3MUG6</accession>
<dbReference type="Proteomes" id="UP000190787">
    <property type="component" value="Unassembled WGS sequence"/>
</dbReference>
<evidence type="ECO:0000313" key="2">
    <source>
        <dbReference type="Proteomes" id="UP000190787"/>
    </source>
</evidence>
<keyword evidence="2" id="KW-1185">Reference proteome</keyword>
<gene>
    <name evidence="1" type="ORF">BMI91_12560</name>
</gene>
<reference evidence="1 2" key="1">
    <citation type="submission" date="2016-11" db="EMBL/GenBank/DDBJ databases">
        <title>A multilocus sequence analysis scheme for characterization of bacteria in the genus Thioclava.</title>
        <authorList>
            <person name="Liu Y."/>
            <person name="Shao Z."/>
        </authorList>
    </citation>
    <scope>NUCLEOTIDE SEQUENCE [LARGE SCALE GENOMIC DNA]</scope>
    <source>
        <strain evidence="1 2">TAW-CT134</strain>
    </source>
</reference>
<name>A0ABX3MUG6_9RHOB</name>
<sequence>MRRRDGIVRPIGCALGGLVALATLTPPALAQPPSMWQGWSLAPPQRGPFVPGLGSQITGEDGRGVEFGLQGPVRPLQILPQAGWTPDFSTRPQLGLSFGRGSGFAQAQTVAGLPSSGTLLLTGPRTGQGNIAIDLNPMLGAGGTLSGANATASLSLPDGYGGTVHIEQQSFSPAVTGNRIETYAFSPGAGGGGFAALSLDGVTGEATALAAVFDPGGFSVIGIGEPDSVKVAQRVSAHSRVRELGGVIASPLGHSRDWSWGPRLGFGDLSRHTGETYTTTASLTASRAIPAIESARRTRLHERSQSLTLGLGGRRLVTSDLSFGLYLDLGAKAVSASGRSEETLSIPGLASAGNAPERSRYSRVEPVLRAGMVFEQQIGRNSAFAVSLGVQETGQASLISRSSGTTTVGSGSVSAAALSTAGETIRHDEIRWRHGFEGTITFNFLYRF</sequence>
<comment type="caution">
    <text evidence="1">The sequence shown here is derived from an EMBL/GenBank/DDBJ whole genome shotgun (WGS) entry which is preliminary data.</text>
</comment>
<dbReference type="EMBL" id="MPZV01000003">
    <property type="protein sequence ID" value="OOY23336.1"/>
    <property type="molecule type" value="Genomic_DNA"/>
</dbReference>
<proteinExistence type="predicted"/>
<dbReference type="RefSeq" id="WP_078605154.1">
    <property type="nucleotide sequence ID" value="NZ_MPZV01000003.1"/>
</dbReference>
<protein>
    <submittedName>
        <fullName evidence="1">Uncharacterized protein</fullName>
    </submittedName>
</protein>
<evidence type="ECO:0000313" key="1">
    <source>
        <dbReference type="EMBL" id="OOY23336.1"/>
    </source>
</evidence>
<organism evidence="1 2">
    <name type="scientific">Thioclava sediminum</name>
    <dbReference type="NCBI Taxonomy" id="1915319"/>
    <lineage>
        <taxon>Bacteria</taxon>
        <taxon>Pseudomonadati</taxon>
        <taxon>Pseudomonadota</taxon>
        <taxon>Alphaproteobacteria</taxon>
        <taxon>Rhodobacterales</taxon>
        <taxon>Paracoccaceae</taxon>
        <taxon>Thioclava</taxon>
    </lineage>
</organism>